<organism evidence="3 4">
    <name type="scientific">Toxocara canis</name>
    <name type="common">Canine roundworm</name>
    <dbReference type="NCBI Taxonomy" id="6265"/>
    <lineage>
        <taxon>Eukaryota</taxon>
        <taxon>Metazoa</taxon>
        <taxon>Ecdysozoa</taxon>
        <taxon>Nematoda</taxon>
        <taxon>Chromadorea</taxon>
        <taxon>Rhabditida</taxon>
        <taxon>Spirurina</taxon>
        <taxon>Ascaridomorpha</taxon>
        <taxon>Ascaridoidea</taxon>
        <taxon>Toxocaridae</taxon>
        <taxon>Toxocara</taxon>
    </lineage>
</organism>
<keyword evidence="1" id="KW-0472">Membrane</keyword>
<protein>
    <submittedName>
        <fullName evidence="4">Patched domain-containing protein 3</fullName>
    </submittedName>
</protein>
<dbReference type="GO" id="GO:0006897">
    <property type="term" value="P:endocytosis"/>
    <property type="evidence" value="ECO:0007669"/>
    <property type="project" value="TreeGrafter"/>
</dbReference>
<evidence type="ECO:0000313" key="3">
    <source>
        <dbReference type="Proteomes" id="UP000050794"/>
    </source>
</evidence>
<dbReference type="AlphaFoldDB" id="A0A183UF71"/>
<evidence type="ECO:0000256" key="1">
    <source>
        <dbReference type="SAM" id="Phobius"/>
    </source>
</evidence>
<dbReference type="EMBL" id="UYWY01019622">
    <property type="protein sequence ID" value="VDM38462.1"/>
    <property type="molecule type" value="Genomic_DNA"/>
</dbReference>
<accession>A0A183UF71</accession>
<dbReference type="InterPro" id="IPR051697">
    <property type="entry name" value="Patched_domain-protein"/>
</dbReference>
<feature type="transmembrane region" description="Helical" evidence="1">
    <location>
        <begin position="20"/>
        <end position="41"/>
    </location>
</feature>
<evidence type="ECO:0000313" key="2">
    <source>
        <dbReference type="EMBL" id="VDM38462.1"/>
    </source>
</evidence>
<sequence>MHSKDRPLPIRILEIFFRRLAQIVAHFPVLVIVVMLMFTAATSVKMLLTKTEDDFHLGYTPRNARSLDELRVFKEYGNGEMMMLFLFIVAKDGGSMIRMECLNETVRIIDDIGTKFNVKNMSFYQFCSSFCNANEPIAVFREYGNGEMMMLFLFIVAKDGGSMIRMECLNETVRIIDDIGTKFNVKNMSFYQFCSSFCNANEPIAVFRNGLLIQEEEVRKNGKPDFGRMNISYPIMNILGRAVDLTPNFYGVQTWNQCERPPNSATNVKDVRMITVSFIANRPAHWTADDAATWDRTVGNYYINEYNSDLLRVERVSIPFMQDEIVRAATSLVPYVAVGFLVTCLVAVTSVS</sequence>
<dbReference type="GO" id="GO:0018996">
    <property type="term" value="P:molting cycle, collagen and cuticulin-based cuticle"/>
    <property type="evidence" value="ECO:0007669"/>
    <property type="project" value="TreeGrafter"/>
</dbReference>
<keyword evidence="3" id="KW-1185">Reference proteome</keyword>
<keyword evidence="1" id="KW-0812">Transmembrane</keyword>
<dbReference type="GO" id="GO:0030659">
    <property type="term" value="C:cytoplasmic vesicle membrane"/>
    <property type="evidence" value="ECO:0007669"/>
    <property type="project" value="TreeGrafter"/>
</dbReference>
<evidence type="ECO:0000313" key="4">
    <source>
        <dbReference type="WBParaSite" id="TCNE_0000714101-mRNA-1"/>
    </source>
</evidence>
<reference evidence="4" key="1">
    <citation type="submission" date="2016-06" db="UniProtKB">
        <authorList>
            <consortium name="WormBaseParasite"/>
        </authorList>
    </citation>
    <scope>IDENTIFICATION</scope>
</reference>
<dbReference type="GO" id="GO:0005886">
    <property type="term" value="C:plasma membrane"/>
    <property type="evidence" value="ECO:0007669"/>
    <property type="project" value="TreeGrafter"/>
</dbReference>
<reference evidence="2 3" key="2">
    <citation type="submission" date="2018-11" db="EMBL/GenBank/DDBJ databases">
        <authorList>
            <consortium name="Pathogen Informatics"/>
        </authorList>
    </citation>
    <scope>NUCLEOTIDE SEQUENCE [LARGE SCALE GENOMIC DNA]</scope>
</reference>
<name>A0A183UF71_TOXCA</name>
<keyword evidence="1" id="KW-1133">Transmembrane helix</keyword>
<dbReference type="PANTHER" id="PTHR10796:SF92">
    <property type="entry name" value="PATCHED-RELATED, ISOFORM A"/>
    <property type="match status" value="1"/>
</dbReference>
<dbReference type="WBParaSite" id="TCNE_0000714101-mRNA-1">
    <property type="protein sequence ID" value="TCNE_0000714101-mRNA-1"/>
    <property type="gene ID" value="TCNE_0000714101"/>
</dbReference>
<dbReference type="Proteomes" id="UP000050794">
    <property type="component" value="Unassembled WGS sequence"/>
</dbReference>
<dbReference type="PANTHER" id="PTHR10796">
    <property type="entry name" value="PATCHED-RELATED"/>
    <property type="match status" value="1"/>
</dbReference>
<proteinExistence type="predicted"/>
<gene>
    <name evidence="2" type="ORF">TCNE_LOCUS7141</name>
</gene>
<feature type="transmembrane region" description="Helical" evidence="1">
    <location>
        <begin position="332"/>
        <end position="351"/>
    </location>
</feature>